<keyword evidence="2" id="KW-1185">Reference proteome</keyword>
<proteinExistence type="predicted"/>
<dbReference type="InParanoid" id="A0A0C2WRI8"/>
<organism evidence="1 2">
    <name type="scientific">Amanita muscaria (strain Koide BX008)</name>
    <dbReference type="NCBI Taxonomy" id="946122"/>
    <lineage>
        <taxon>Eukaryota</taxon>
        <taxon>Fungi</taxon>
        <taxon>Dikarya</taxon>
        <taxon>Basidiomycota</taxon>
        <taxon>Agaricomycotina</taxon>
        <taxon>Agaricomycetes</taxon>
        <taxon>Agaricomycetidae</taxon>
        <taxon>Agaricales</taxon>
        <taxon>Pluteineae</taxon>
        <taxon>Amanitaceae</taxon>
        <taxon>Amanita</taxon>
    </lineage>
</organism>
<name>A0A0C2WRI8_AMAMK</name>
<dbReference type="EMBL" id="KN818251">
    <property type="protein sequence ID" value="KIL64287.1"/>
    <property type="molecule type" value="Genomic_DNA"/>
</dbReference>
<protein>
    <submittedName>
        <fullName evidence="1">Uncharacterized protein</fullName>
    </submittedName>
</protein>
<feature type="non-terminal residue" evidence="1">
    <location>
        <position position="1"/>
    </location>
</feature>
<dbReference type="AlphaFoldDB" id="A0A0C2WRI8"/>
<evidence type="ECO:0000313" key="1">
    <source>
        <dbReference type="EMBL" id="KIL64287.1"/>
    </source>
</evidence>
<evidence type="ECO:0000313" key="2">
    <source>
        <dbReference type="Proteomes" id="UP000054549"/>
    </source>
</evidence>
<accession>A0A0C2WRI8</accession>
<dbReference type="Proteomes" id="UP000054549">
    <property type="component" value="Unassembled WGS sequence"/>
</dbReference>
<gene>
    <name evidence="1" type="ORF">M378DRAFT_163548</name>
</gene>
<reference evidence="1 2" key="1">
    <citation type="submission" date="2014-04" db="EMBL/GenBank/DDBJ databases">
        <title>Evolutionary Origins and Diversification of the Mycorrhizal Mutualists.</title>
        <authorList>
            <consortium name="DOE Joint Genome Institute"/>
            <consortium name="Mycorrhizal Genomics Consortium"/>
            <person name="Kohler A."/>
            <person name="Kuo A."/>
            <person name="Nagy L.G."/>
            <person name="Floudas D."/>
            <person name="Copeland A."/>
            <person name="Barry K.W."/>
            <person name="Cichocki N."/>
            <person name="Veneault-Fourrey C."/>
            <person name="LaButti K."/>
            <person name="Lindquist E.A."/>
            <person name="Lipzen A."/>
            <person name="Lundell T."/>
            <person name="Morin E."/>
            <person name="Murat C."/>
            <person name="Riley R."/>
            <person name="Ohm R."/>
            <person name="Sun H."/>
            <person name="Tunlid A."/>
            <person name="Henrissat B."/>
            <person name="Grigoriev I.V."/>
            <person name="Hibbett D.S."/>
            <person name="Martin F."/>
        </authorList>
    </citation>
    <scope>NUCLEOTIDE SEQUENCE [LARGE SCALE GENOMIC DNA]</scope>
    <source>
        <strain evidence="1 2">Koide BX008</strain>
    </source>
</reference>
<sequence length="84" mass="9664">IASIRYCCLAFVEVRNGQRTQQEAPTRIAAAIGDRDIVSRRREDDPTLAITMSRRAMTKSVCAWLNCFERCKRRNIVSTVELKF</sequence>
<dbReference type="HOGENOM" id="CLU_175205_0_0_1"/>